<dbReference type="SUPFAM" id="SSF48403">
    <property type="entry name" value="Ankyrin repeat"/>
    <property type="match status" value="1"/>
</dbReference>
<dbReference type="OrthoDB" id="539213at2759"/>
<feature type="region of interest" description="Disordered" evidence="5">
    <location>
        <begin position="120"/>
        <end position="148"/>
    </location>
</feature>
<feature type="coiled-coil region" evidence="4">
    <location>
        <begin position="313"/>
        <end position="405"/>
    </location>
</feature>
<evidence type="ECO:0000256" key="3">
    <source>
        <dbReference type="PROSITE-ProRule" id="PRU00023"/>
    </source>
</evidence>
<feature type="compositionally biased region" description="Low complexity" evidence="5">
    <location>
        <begin position="27"/>
        <end position="36"/>
    </location>
</feature>
<dbReference type="PANTHER" id="PTHR24171">
    <property type="entry name" value="ANKYRIN REPEAT DOMAIN-CONTAINING PROTEIN 39-RELATED"/>
    <property type="match status" value="1"/>
</dbReference>
<evidence type="ECO:0000256" key="5">
    <source>
        <dbReference type="SAM" id="MobiDB-lite"/>
    </source>
</evidence>
<feature type="compositionally biased region" description="Low complexity" evidence="5">
    <location>
        <begin position="505"/>
        <end position="514"/>
    </location>
</feature>
<feature type="compositionally biased region" description="Polar residues" evidence="5">
    <location>
        <begin position="120"/>
        <end position="134"/>
    </location>
</feature>
<evidence type="ECO:0000256" key="1">
    <source>
        <dbReference type="ARBA" id="ARBA00022737"/>
    </source>
</evidence>
<dbReference type="PROSITE" id="PS50088">
    <property type="entry name" value="ANK_REPEAT"/>
    <property type="match status" value="1"/>
</dbReference>
<evidence type="ECO:0000313" key="9">
    <source>
        <dbReference type="Proteomes" id="UP001152797"/>
    </source>
</evidence>
<evidence type="ECO:0000313" key="8">
    <source>
        <dbReference type="EMBL" id="CAL4767410.1"/>
    </source>
</evidence>
<dbReference type="InterPro" id="IPR002110">
    <property type="entry name" value="Ankyrin_rpt"/>
</dbReference>
<organism evidence="6">
    <name type="scientific">Cladocopium goreaui</name>
    <dbReference type="NCBI Taxonomy" id="2562237"/>
    <lineage>
        <taxon>Eukaryota</taxon>
        <taxon>Sar</taxon>
        <taxon>Alveolata</taxon>
        <taxon>Dinophyceae</taxon>
        <taxon>Suessiales</taxon>
        <taxon>Symbiodiniaceae</taxon>
        <taxon>Cladocopium</taxon>
    </lineage>
</organism>
<dbReference type="Gene3D" id="1.25.40.20">
    <property type="entry name" value="Ankyrin repeat-containing domain"/>
    <property type="match status" value="1"/>
</dbReference>
<reference evidence="7" key="2">
    <citation type="submission" date="2024-04" db="EMBL/GenBank/DDBJ databases">
        <authorList>
            <person name="Chen Y."/>
            <person name="Shah S."/>
            <person name="Dougan E. K."/>
            <person name="Thang M."/>
            <person name="Chan C."/>
        </authorList>
    </citation>
    <scope>NUCLEOTIDE SEQUENCE [LARGE SCALE GENOMIC DNA]</scope>
</reference>
<dbReference type="SMART" id="SM00248">
    <property type="entry name" value="ANK"/>
    <property type="match status" value="2"/>
</dbReference>
<feature type="compositionally biased region" description="Low complexity" evidence="5">
    <location>
        <begin position="257"/>
        <end position="274"/>
    </location>
</feature>
<feature type="repeat" description="ANK" evidence="3">
    <location>
        <begin position="649"/>
        <end position="678"/>
    </location>
</feature>
<dbReference type="PROSITE" id="PS50297">
    <property type="entry name" value="ANK_REP_REGION"/>
    <property type="match status" value="1"/>
</dbReference>
<dbReference type="Pfam" id="PF12796">
    <property type="entry name" value="Ank_2"/>
    <property type="match status" value="1"/>
</dbReference>
<feature type="compositionally biased region" description="Polar residues" evidence="5">
    <location>
        <begin position="480"/>
        <end position="493"/>
    </location>
</feature>
<protein>
    <submittedName>
        <fullName evidence="8">Ankyrin repeat domain-containing protein</fullName>
    </submittedName>
</protein>
<reference evidence="6" key="1">
    <citation type="submission" date="2022-10" db="EMBL/GenBank/DDBJ databases">
        <authorList>
            <person name="Chen Y."/>
            <person name="Dougan E. K."/>
            <person name="Chan C."/>
            <person name="Rhodes N."/>
            <person name="Thang M."/>
        </authorList>
    </citation>
    <scope>NUCLEOTIDE SEQUENCE</scope>
</reference>
<dbReference type="AlphaFoldDB" id="A0A9P1BVF2"/>
<evidence type="ECO:0000256" key="4">
    <source>
        <dbReference type="SAM" id="Coils"/>
    </source>
</evidence>
<keyword evidence="9" id="KW-1185">Reference proteome</keyword>
<dbReference type="EMBL" id="CAMXCT020000536">
    <property type="protein sequence ID" value="CAL1133473.1"/>
    <property type="molecule type" value="Genomic_DNA"/>
</dbReference>
<evidence type="ECO:0000313" key="6">
    <source>
        <dbReference type="EMBL" id="CAI3980098.1"/>
    </source>
</evidence>
<name>A0A9P1BVF2_9DINO</name>
<feature type="region of interest" description="Disordered" evidence="5">
    <location>
        <begin position="167"/>
        <end position="196"/>
    </location>
</feature>
<dbReference type="EMBL" id="CAMXCT010000536">
    <property type="protein sequence ID" value="CAI3980098.1"/>
    <property type="molecule type" value="Genomic_DNA"/>
</dbReference>
<feature type="region of interest" description="Disordered" evidence="5">
    <location>
        <begin position="709"/>
        <end position="748"/>
    </location>
</feature>
<dbReference type="EMBL" id="CAMXCT030000536">
    <property type="protein sequence ID" value="CAL4767410.1"/>
    <property type="molecule type" value="Genomic_DNA"/>
</dbReference>
<accession>A0A9P1BVF2</accession>
<sequence length="748" mass="81731">MASPLLHTKSQLQRLHEIQARPRIQRPSSCVQSQSPPQVVDVVDAVDPQSTLPHPTHPTYQTIFNHPNQHVSSPASQAFNNSYASAPFCVVSPSLTVRSGSTPALNSGQPVIYTEPSCYPTKQSPVSPVNKVSTAQSHAQSQSHVGPHVSSALQGWQFQGCQYAQPLRLSTPSNSTADRAASSGSMDPPNRESRADHYRQLKEDLDLAKRLKMELPDILVDRIKRLHVQSSILEQLRLAETAEQAEPDEAVGNSRLAPCAPNAPNAPSAPASPSVREARKPLEELHQAISAVKAEQGAMRRMQEEELLELCKVRNLLEREEKEKKEKEEKEREQELLSQIQLEKQAKEQQSRHDVALRVEQVLLSQGARREEFLQAELRQLDQEEKEVERRNMELKRQAEEMQEIVSGMSEGTSLWRSGHSAVSFTQQPKIAVETNPESAHGTARRAAFGANRVAFANEPAATTAALAPPLPTAPPRAANTETFPGTEASGTSMGPAAPVPPVLPSTVPLEPVTSQAPAPRLSPPRLDTPNSASKLLVGEGPLWQPPSSAACSQTCSKAWTEDEQQQQSLMQAYLAFINKEVESVPMLDPAWEGSSLEAGRGDPPRARRQFRRKGFEDLPQVYRAAISIVAQHGWSALHGGENAGACWTALHWAAAEGRTEICQLLLQCRADADHQDEMGRCPAYYASLHGHVDTLALLKQSVRHAQAARTSVEEEEGELMSVASTKASPFGERASTRSSATPTHTSS</sequence>
<dbReference type="Proteomes" id="UP001152797">
    <property type="component" value="Unassembled WGS sequence"/>
</dbReference>
<feature type="compositionally biased region" description="Polar residues" evidence="5">
    <location>
        <begin position="167"/>
        <end position="185"/>
    </location>
</feature>
<keyword evidence="4" id="KW-0175">Coiled coil</keyword>
<dbReference type="PANTHER" id="PTHR24171:SF9">
    <property type="entry name" value="ANKYRIN REPEAT DOMAIN-CONTAINING PROTEIN 39"/>
    <property type="match status" value="1"/>
</dbReference>
<evidence type="ECO:0000256" key="2">
    <source>
        <dbReference type="ARBA" id="ARBA00023043"/>
    </source>
</evidence>
<feature type="compositionally biased region" description="Low complexity" evidence="5">
    <location>
        <begin position="135"/>
        <end position="144"/>
    </location>
</feature>
<gene>
    <name evidence="6" type="ORF">C1SCF055_LOCUS8005</name>
</gene>
<dbReference type="InterPro" id="IPR036770">
    <property type="entry name" value="Ankyrin_rpt-contain_sf"/>
</dbReference>
<comment type="caution">
    <text evidence="6">The sequence shown here is derived from an EMBL/GenBank/DDBJ whole genome shotgun (WGS) entry which is preliminary data.</text>
</comment>
<feature type="region of interest" description="Disordered" evidence="5">
    <location>
        <begin position="466"/>
        <end position="530"/>
    </location>
</feature>
<feature type="region of interest" description="Disordered" evidence="5">
    <location>
        <begin position="244"/>
        <end position="277"/>
    </location>
</feature>
<keyword evidence="2 3" id="KW-0040">ANK repeat</keyword>
<proteinExistence type="predicted"/>
<evidence type="ECO:0000313" key="7">
    <source>
        <dbReference type="EMBL" id="CAL1133473.1"/>
    </source>
</evidence>
<feature type="region of interest" description="Disordered" evidence="5">
    <location>
        <begin position="1"/>
        <end position="36"/>
    </location>
</feature>
<feature type="compositionally biased region" description="Polar residues" evidence="5">
    <location>
        <begin position="737"/>
        <end position="748"/>
    </location>
</feature>
<keyword evidence="1" id="KW-0677">Repeat</keyword>